<dbReference type="Pfam" id="PF00175">
    <property type="entry name" value="NAD_binding_1"/>
    <property type="match status" value="1"/>
</dbReference>
<evidence type="ECO:0000259" key="15">
    <source>
        <dbReference type="PROSITE" id="PS01033"/>
    </source>
</evidence>
<dbReference type="InterPro" id="IPR017927">
    <property type="entry name" value="FAD-bd_FR_type"/>
</dbReference>
<name>A0A427XL46_9TREE</name>
<evidence type="ECO:0000256" key="8">
    <source>
        <dbReference type="ARBA" id="ARBA00022723"/>
    </source>
</evidence>
<keyword evidence="18" id="KW-1185">Reference proteome</keyword>
<keyword evidence="9" id="KW-0274">FAD</keyword>
<dbReference type="Pfam" id="PF00042">
    <property type="entry name" value="Globin"/>
    <property type="match status" value="1"/>
</dbReference>
<dbReference type="CDD" id="cd06184">
    <property type="entry name" value="flavohem_like_fad_nad_binding"/>
    <property type="match status" value="1"/>
</dbReference>
<dbReference type="EMBL" id="RSCE01000009">
    <property type="protein sequence ID" value="RSH79586.1"/>
    <property type="molecule type" value="Genomic_DNA"/>
</dbReference>
<evidence type="ECO:0000256" key="14">
    <source>
        <dbReference type="ARBA" id="ARBA00049433"/>
    </source>
</evidence>
<dbReference type="GO" id="GO:0071949">
    <property type="term" value="F:FAD binding"/>
    <property type="evidence" value="ECO:0007669"/>
    <property type="project" value="TreeGrafter"/>
</dbReference>
<dbReference type="RefSeq" id="XP_028474695.1">
    <property type="nucleotide sequence ID" value="XM_028624527.1"/>
</dbReference>
<comment type="catalytic activity">
    <reaction evidence="14">
        <text>2 nitric oxide + NADPH + 2 O2 = 2 nitrate + NADP(+) + H(+)</text>
        <dbReference type="Rhea" id="RHEA:19465"/>
        <dbReference type="ChEBI" id="CHEBI:15378"/>
        <dbReference type="ChEBI" id="CHEBI:15379"/>
        <dbReference type="ChEBI" id="CHEBI:16480"/>
        <dbReference type="ChEBI" id="CHEBI:17632"/>
        <dbReference type="ChEBI" id="CHEBI:57783"/>
        <dbReference type="ChEBI" id="CHEBI:58349"/>
        <dbReference type="EC" id="1.14.12.17"/>
    </reaction>
</comment>
<evidence type="ECO:0000256" key="4">
    <source>
        <dbReference type="ARBA" id="ARBA00012229"/>
    </source>
</evidence>
<comment type="similarity">
    <text evidence="3">In the C-terminal section; belongs to the flavoprotein pyridine nucleotide cytochrome reductase family.</text>
</comment>
<dbReference type="NCBIfam" id="NF009805">
    <property type="entry name" value="PRK13289.1"/>
    <property type="match status" value="1"/>
</dbReference>
<keyword evidence="5" id="KW-0216">Detoxification</keyword>
<dbReference type="GO" id="GO:0009636">
    <property type="term" value="P:response to toxic substance"/>
    <property type="evidence" value="ECO:0007669"/>
    <property type="project" value="UniProtKB-KW"/>
</dbReference>
<evidence type="ECO:0000256" key="1">
    <source>
        <dbReference type="ARBA" id="ARBA00001970"/>
    </source>
</evidence>
<dbReference type="GO" id="GO:0046872">
    <property type="term" value="F:metal ion binding"/>
    <property type="evidence" value="ECO:0007669"/>
    <property type="project" value="UniProtKB-KW"/>
</dbReference>
<dbReference type="SUPFAM" id="SSF46458">
    <property type="entry name" value="Globin-like"/>
    <property type="match status" value="1"/>
</dbReference>
<proteinExistence type="inferred from homology"/>
<dbReference type="SUPFAM" id="SSF63380">
    <property type="entry name" value="Riboflavin synthase domain-like"/>
    <property type="match status" value="1"/>
</dbReference>
<dbReference type="SUPFAM" id="SSF52343">
    <property type="entry name" value="Ferredoxin reductase-like, C-terminal NADP-linked domain"/>
    <property type="match status" value="1"/>
</dbReference>
<comment type="cofactor">
    <cofactor evidence="1">
        <name>heme b</name>
        <dbReference type="ChEBI" id="CHEBI:60344"/>
    </cofactor>
</comment>
<evidence type="ECO:0000256" key="9">
    <source>
        <dbReference type="ARBA" id="ARBA00022827"/>
    </source>
</evidence>
<accession>A0A427XL46</accession>
<dbReference type="STRING" id="105984.A0A427XL46"/>
<organism evidence="17 18">
    <name type="scientific">Apiotrichum porosum</name>
    <dbReference type="NCBI Taxonomy" id="105984"/>
    <lineage>
        <taxon>Eukaryota</taxon>
        <taxon>Fungi</taxon>
        <taxon>Dikarya</taxon>
        <taxon>Basidiomycota</taxon>
        <taxon>Agaricomycotina</taxon>
        <taxon>Tremellomycetes</taxon>
        <taxon>Trichosporonales</taxon>
        <taxon>Trichosporonaceae</taxon>
        <taxon>Apiotrichum</taxon>
    </lineage>
</organism>
<comment type="catalytic activity">
    <reaction evidence="13">
        <text>2 nitric oxide + NADH + 2 O2 = 2 nitrate + NAD(+) + H(+)</text>
        <dbReference type="Rhea" id="RHEA:19469"/>
        <dbReference type="ChEBI" id="CHEBI:15378"/>
        <dbReference type="ChEBI" id="CHEBI:15379"/>
        <dbReference type="ChEBI" id="CHEBI:16480"/>
        <dbReference type="ChEBI" id="CHEBI:17632"/>
        <dbReference type="ChEBI" id="CHEBI:57540"/>
        <dbReference type="ChEBI" id="CHEBI:57945"/>
        <dbReference type="EC" id="1.14.12.17"/>
    </reaction>
</comment>
<dbReference type="GO" id="GO:0019825">
    <property type="term" value="F:oxygen binding"/>
    <property type="evidence" value="ECO:0007669"/>
    <property type="project" value="InterPro"/>
</dbReference>
<keyword evidence="11" id="KW-0408">Iron</keyword>
<reference evidence="17 18" key="1">
    <citation type="submission" date="2018-11" db="EMBL/GenBank/DDBJ databases">
        <title>Genome sequence of Apiotrichum porosum DSM 27194.</title>
        <authorList>
            <person name="Aliyu H."/>
            <person name="Gorte O."/>
            <person name="Ochsenreither K."/>
        </authorList>
    </citation>
    <scope>NUCLEOTIDE SEQUENCE [LARGE SCALE GENOMIC DNA]</scope>
    <source>
        <strain evidence="17 18">DSM 27194</strain>
    </source>
</reference>
<evidence type="ECO:0000256" key="10">
    <source>
        <dbReference type="ARBA" id="ARBA00022857"/>
    </source>
</evidence>
<dbReference type="EC" id="1.14.12.17" evidence="4"/>
<evidence type="ECO:0000256" key="13">
    <source>
        <dbReference type="ARBA" id="ARBA00048649"/>
    </source>
</evidence>
<evidence type="ECO:0000256" key="6">
    <source>
        <dbReference type="ARBA" id="ARBA00022617"/>
    </source>
</evidence>
<evidence type="ECO:0000256" key="5">
    <source>
        <dbReference type="ARBA" id="ARBA00022575"/>
    </source>
</evidence>
<dbReference type="InterPro" id="IPR012292">
    <property type="entry name" value="Globin/Proto"/>
</dbReference>
<evidence type="ECO:0000313" key="17">
    <source>
        <dbReference type="EMBL" id="RSH79586.1"/>
    </source>
</evidence>
<dbReference type="InterPro" id="IPR008333">
    <property type="entry name" value="Cbr1-like_FAD-bd_dom"/>
</dbReference>
<protein>
    <recommendedName>
        <fullName evidence="4">nitric oxide dioxygenase</fullName>
        <ecNumber evidence="4">1.14.12.17</ecNumber>
    </recommendedName>
</protein>
<dbReference type="Gene3D" id="3.40.50.80">
    <property type="entry name" value="Nucleotide-binding domain of ferredoxin-NADP reductase (FNR) module"/>
    <property type="match status" value="1"/>
</dbReference>
<evidence type="ECO:0000256" key="11">
    <source>
        <dbReference type="ARBA" id="ARBA00023004"/>
    </source>
</evidence>
<dbReference type="Proteomes" id="UP000279236">
    <property type="component" value="Unassembled WGS sequence"/>
</dbReference>
<dbReference type="PANTHER" id="PTHR43396:SF3">
    <property type="entry name" value="FLAVOHEMOPROTEIN"/>
    <property type="match status" value="1"/>
</dbReference>
<dbReference type="Pfam" id="PF00970">
    <property type="entry name" value="FAD_binding_6"/>
    <property type="match status" value="1"/>
</dbReference>
<evidence type="ECO:0000259" key="16">
    <source>
        <dbReference type="PROSITE" id="PS51384"/>
    </source>
</evidence>
<dbReference type="AlphaFoldDB" id="A0A427XL46"/>
<dbReference type="InterPro" id="IPR017938">
    <property type="entry name" value="Riboflavin_synthase-like_b-brl"/>
</dbReference>
<dbReference type="InterPro" id="IPR039261">
    <property type="entry name" value="FNR_nucleotide-bd"/>
</dbReference>
<dbReference type="PANTHER" id="PTHR43396">
    <property type="entry name" value="FLAVOHEMOPROTEIN"/>
    <property type="match status" value="1"/>
</dbReference>
<evidence type="ECO:0000256" key="2">
    <source>
        <dbReference type="ARBA" id="ARBA00001974"/>
    </source>
</evidence>
<sequence length="427" mass="46955">MTARALLRTSRITALSSTSSLRPFSSSRTILLTQSEKDIVKATVPILESGGEALTTHFYHLLLGNYPQVKPLFNSAHQGSGRQPRALAAAVLAYARHIDDLTPLREAVTRITNKHVALQILPEHYPLVGESLLRAIREVLGKDVATDEVVAAWGAAYGELADILIQAEESIYHRLETVPGGWRGARRFQVADKVPETGIMTSIYLKPVDGKPIIEHEAGQYIGLCVHANGVEQRRNYSVSESGNGEYLRISVKREPGGAVSNHLHDHVRIGDELDVYPPAGEFVLDASRANEPLILISAGAGITPTIPMLKDALAAGRKHITFIHCARSEDVHAFRPLTSSIAKENPDRVKVYTVYETTDPHHLADATGLLSIDQLKSWLPHAKKSDVYFLGPKPFMKGVKFYLASMGVPEERVHYEFFGPAEDLET</sequence>
<dbReference type="InterPro" id="IPR009050">
    <property type="entry name" value="Globin-like_sf"/>
</dbReference>
<dbReference type="Gene3D" id="2.40.30.10">
    <property type="entry name" value="Translation factors"/>
    <property type="match status" value="1"/>
</dbReference>
<evidence type="ECO:0000256" key="12">
    <source>
        <dbReference type="ARBA" id="ARBA00023027"/>
    </source>
</evidence>
<comment type="caution">
    <text evidence="17">The sequence shown here is derived from an EMBL/GenBank/DDBJ whole genome shotgun (WGS) entry which is preliminary data.</text>
</comment>
<dbReference type="OrthoDB" id="436496at2759"/>
<dbReference type="GeneID" id="39593779"/>
<dbReference type="GO" id="GO:0008941">
    <property type="term" value="F:nitric oxide dioxygenase NAD(P)H activity"/>
    <property type="evidence" value="ECO:0007669"/>
    <property type="project" value="UniProtKB-EC"/>
</dbReference>
<feature type="domain" description="Globin" evidence="15">
    <location>
        <begin position="31"/>
        <end position="169"/>
    </location>
</feature>
<keyword evidence="10" id="KW-0521">NADP</keyword>
<evidence type="ECO:0000313" key="18">
    <source>
        <dbReference type="Proteomes" id="UP000279236"/>
    </source>
</evidence>
<evidence type="ECO:0000256" key="3">
    <source>
        <dbReference type="ARBA" id="ARBA00006401"/>
    </source>
</evidence>
<dbReference type="PROSITE" id="PS51384">
    <property type="entry name" value="FAD_FR"/>
    <property type="match status" value="1"/>
</dbReference>
<dbReference type="GO" id="GO:0071500">
    <property type="term" value="P:cellular response to nitrosative stress"/>
    <property type="evidence" value="ECO:0007669"/>
    <property type="project" value="TreeGrafter"/>
</dbReference>
<dbReference type="Gene3D" id="1.10.490.10">
    <property type="entry name" value="Globins"/>
    <property type="match status" value="1"/>
</dbReference>
<comment type="cofactor">
    <cofactor evidence="2">
        <name>FAD</name>
        <dbReference type="ChEBI" id="CHEBI:57692"/>
    </cofactor>
</comment>
<dbReference type="FunFam" id="1.10.490.10:FF:000003">
    <property type="entry name" value="Flavohemoprotein"/>
    <property type="match status" value="1"/>
</dbReference>
<keyword evidence="7" id="KW-0285">Flavoprotein</keyword>
<dbReference type="GO" id="GO:0020037">
    <property type="term" value="F:heme binding"/>
    <property type="evidence" value="ECO:0007669"/>
    <property type="project" value="InterPro"/>
</dbReference>
<dbReference type="GO" id="GO:0046210">
    <property type="term" value="P:nitric oxide catabolic process"/>
    <property type="evidence" value="ECO:0007669"/>
    <property type="project" value="TreeGrafter"/>
</dbReference>
<gene>
    <name evidence="17" type="ORF">EHS24_009236</name>
</gene>
<keyword evidence="8" id="KW-0479">Metal-binding</keyword>
<evidence type="ECO:0000256" key="7">
    <source>
        <dbReference type="ARBA" id="ARBA00022630"/>
    </source>
</evidence>
<feature type="domain" description="FAD-binding FR-type" evidence="16">
    <location>
        <begin position="183"/>
        <end position="286"/>
    </location>
</feature>
<dbReference type="InterPro" id="IPR000971">
    <property type="entry name" value="Globin"/>
</dbReference>
<keyword evidence="6" id="KW-0349">Heme</keyword>
<dbReference type="PROSITE" id="PS01033">
    <property type="entry name" value="GLOBIN"/>
    <property type="match status" value="1"/>
</dbReference>
<dbReference type="InterPro" id="IPR001433">
    <property type="entry name" value="OxRdtase_FAD/NAD-bd"/>
</dbReference>
<keyword evidence="12" id="KW-0520">NAD</keyword>